<dbReference type="KEGG" id="bgoe:IFJ75_00850"/>
<keyword evidence="3 5" id="KW-1133">Transmembrane helix</keyword>
<organism evidence="6 7">
    <name type="scientific">Brevundimonas goettingensis</name>
    <dbReference type="NCBI Taxonomy" id="2774190"/>
    <lineage>
        <taxon>Bacteria</taxon>
        <taxon>Pseudomonadati</taxon>
        <taxon>Pseudomonadota</taxon>
        <taxon>Alphaproteobacteria</taxon>
        <taxon>Caulobacterales</taxon>
        <taxon>Caulobacteraceae</taxon>
        <taxon>Brevundimonas</taxon>
    </lineage>
</organism>
<evidence type="ECO:0000256" key="4">
    <source>
        <dbReference type="ARBA" id="ARBA00023136"/>
    </source>
</evidence>
<keyword evidence="2 5" id="KW-0812">Transmembrane</keyword>
<evidence type="ECO:0000256" key="1">
    <source>
        <dbReference type="ARBA" id="ARBA00004167"/>
    </source>
</evidence>
<evidence type="ECO:0000256" key="2">
    <source>
        <dbReference type="ARBA" id="ARBA00022692"/>
    </source>
</evidence>
<sequence length="287" mass="29886">MRWQGGREGGNVEDRRGMGGGALTGGGIGVAVLGLIGYFVFGIDPSTTQQVAGALGAGGQAEQQGQVGSPTDEAGKFVNVIGTNIDDVWKSRIRGYDSPTVVLYEQGTPTGCGFGQSAMGPFYCPSDNKVYLDLGFWQEMETQLGASGAEFARAYVLAHEYGHHVQNLTGVSDQVQAQEQRAGGGAAANRYSVALELQADCYAGVWAKNAAGASNGQVAVDGADLEEGLKTASAIGDDTLQRKAGREVAPDSFTHGSSAQRVQWLRRGYESGDPSSCDTFSGLPGMS</sequence>
<evidence type="ECO:0000256" key="5">
    <source>
        <dbReference type="SAM" id="Phobius"/>
    </source>
</evidence>
<protein>
    <submittedName>
        <fullName evidence="6">Neutral zinc metallopeptidase</fullName>
    </submittedName>
</protein>
<comment type="subcellular location">
    <subcellularLocation>
        <location evidence="1">Membrane</location>
        <topology evidence="1">Single-pass membrane protein</topology>
    </subcellularLocation>
</comment>
<evidence type="ECO:0000256" key="3">
    <source>
        <dbReference type="ARBA" id="ARBA00022989"/>
    </source>
</evidence>
<dbReference type="PANTHER" id="PTHR30168">
    <property type="entry name" value="PUTATIVE MEMBRANE PROTEIN YPFJ"/>
    <property type="match status" value="1"/>
</dbReference>
<dbReference type="AlphaFoldDB" id="A0A975C0E7"/>
<evidence type="ECO:0000313" key="7">
    <source>
        <dbReference type="Proteomes" id="UP000663918"/>
    </source>
</evidence>
<dbReference type="PANTHER" id="PTHR30168:SF0">
    <property type="entry name" value="INNER MEMBRANE PROTEIN"/>
    <property type="match status" value="1"/>
</dbReference>
<dbReference type="Pfam" id="PF04228">
    <property type="entry name" value="Zn_peptidase"/>
    <property type="match status" value="1"/>
</dbReference>
<dbReference type="EMBL" id="CP062222">
    <property type="protein sequence ID" value="QTC91518.1"/>
    <property type="molecule type" value="Genomic_DNA"/>
</dbReference>
<gene>
    <name evidence="6" type="ORF">IFJ75_00850</name>
</gene>
<feature type="transmembrane region" description="Helical" evidence="5">
    <location>
        <begin position="21"/>
        <end position="41"/>
    </location>
</feature>
<dbReference type="Proteomes" id="UP000663918">
    <property type="component" value="Chromosome"/>
</dbReference>
<proteinExistence type="predicted"/>
<name>A0A975C0E7_9CAUL</name>
<evidence type="ECO:0000313" key="6">
    <source>
        <dbReference type="EMBL" id="QTC91518.1"/>
    </source>
</evidence>
<keyword evidence="7" id="KW-1185">Reference proteome</keyword>
<reference evidence="6" key="1">
    <citation type="submission" date="2020-09" db="EMBL/GenBank/DDBJ databases">
        <title>Brevundimonas sp. LVF2 isolated from a puddle in Goettingen, Germany.</title>
        <authorList>
            <person name="Friedrich I."/>
            <person name="Klassen A."/>
            <person name="Hannes N."/>
            <person name="Schneider D."/>
            <person name="Hertel R."/>
            <person name="Daniel R."/>
        </authorList>
    </citation>
    <scope>NUCLEOTIDE SEQUENCE</scope>
    <source>
        <strain evidence="6">LVF2</strain>
    </source>
</reference>
<dbReference type="RefSeq" id="WP_207870696.1">
    <property type="nucleotide sequence ID" value="NZ_CP062222.1"/>
</dbReference>
<accession>A0A975C0E7</accession>
<dbReference type="GO" id="GO:0016020">
    <property type="term" value="C:membrane"/>
    <property type="evidence" value="ECO:0007669"/>
    <property type="project" value="UniProtKB-SubCell"/>
</dbReference>
<keyword evidence="4 5" id="KW-0472">Membrane</keyword>
<dbReference type="InterPro" id="IPR007343">
    <property type="entry name" value="Uncharacterised_pept_Zn_put"/>
</dbReference>